<keyword evidence="8" id="KW-0395">Inflammatory response</keyword>
<reference evidence="11 12" key="1">
    <citation type="submission" date="2021-05" db="EMBL/GenBank/DDBJ databases">
        <authorList>
            <person name="Zahm M."/>
            <person name="Klopp C."/>
            <person name="Cabau C."/>
            <person name="Kuhl H."/>
            <person name="Suciu R."/>
            <person name="Ciorpac M."/>
            <person name="Holostenco D."/>
            <person name="Gessner J."/>
            <person name="Wuertz S."/>
            <person name="Hohne C."/>
            <person name="Stock M."/>
            <person name="Gislard M."/>
            <person name="Lluch J."/>
            <person name="Milhes M."/>
            <person name="Lampietro C."/>
            <person name="Lopez Roques C."/>
            <person name="Donnadieu C."/>
            <person name="Du K."/>
            <person name="Schartl M."/>
            <person name="Guiguen Y."/>
        </authorList>
    </citation>
    <scope>NUCLEOTIDE SEQUENCE [LARGE SCALE GENOMIC DNA]</scope>
    <source>
        <strain evidence="11">Hh-F2</strain>
        <tissue evidence="11">Blood</tissue>
    </source>
</reference>
<dbReference type="EMBL" id="JAHFZB010000035">
    <property type="protein sequence ID" value="KAK6470732.1"/>
    <property type="molecule type" value="Genomic_DNA"/>
</dbReference>
<dbReference type="SUPFAM" id="SSF52540">
    <property type="entry name" value="P-loop containing nucleoside triphosphate hydrolases"/>
    <property type="match status" value="1"/>
</dbReference>
<evidence type="ECO:0000256" key="7">
    <source>
        <dbReference type="ARBA" id="ARBA00022843"/>
    </source>
</evidence>
<proteinExistence type="inferred from homology"/>
<dbReference type="Pfam" id="PF17779">
    <property type="entry name" value="WHD_NOD2"/>
    <property type="match status" value="1"/>
</dbReference>
<keyword evidence="7" id="KW-0832">Ubl conjugation</keyword>
<dbReference type="InterPro" id="IPR007111">
    <property type="entry name" value="NACHT_NTPase"/>
</dbReference>
<evidence type="ECO:0000256" key="5">
    <source>
        <dbReference type="ARBA" id="ARBA00022741"/>
    </source>
</evidence>
<keyword evidence="6" id="KW-0067">ATP-binding</keyword>
<dbReference type="SUPFAM" id="SSF52047">
    <property type="entry name" value="RNI-like"/>
    <property type="match status" value="1"/>
</dbReference>
<dbReference type="Pfam" id="PF05729">
    <property type="entry name" value="NACHT"/>
    <property type="match status" value="1"/>
</dbReference>
<dbReference type="PANTHER" id="PTHR45690:SF19">
    <property type="entry name" value="NACHT, LRR AND PYD DOMAINS-CONTAINING PROTEIN 3"/>
    <property type="match status" value="1"/>
</dbReference>
<dbReference type="PROSITE" id="PS50837">
    <property type="entry name" value="NACHT"/>
    <property type="match status" value="1"/>
</dbReference>
<dbReference type="Gene3D" id="3.40.50.300">
    <property type="entry name" value="P-loop containing nucleotide triphosphate hydrolases"/>
    <property type="match status" value="1"/>
</dbReference>
<dbReference type="Pfam" id="PF13516">
    <property type="entry name" value="LRR_6"/>
    <property type="match status" value="2"/>
</dbReference>
<dbReference type="InterPro" id="IPR041267">
    <property type="entry name" value="NLRP_HD2"/>
</dbReference>
<dbReference type="InterPro" id="IPR041075">
    <property type="entry name" value="NOD1/2_WH"/>
</dbReference>
<evidence type="ECO:0000259" key="10">
    <source>
        <dbReference type="PROSITE" id="PS50837"/>
    </source>
</evidence>
<dbReference type="Gene3D" id="3.80.10.10">
    <property type="entry name" value="Ribonuclease Inhibitor"/>
    <property type="match status" value="1"/>
</dbReference>
<evidence type="ECO:0000256" key="8">
    <source>
        <dbReference type="ARBA" id="ARBA00023198"/>
    </source>
</evidence>
<gene>
    <name evidence="11" type="ORF">HHUSO_G31051</name>
</gene>
<sequence length="665" mass="76552">MIINQYRRTRGETHHELLETGKKHAELLESRTQEKCERIWINQLFRRSPGSDEPPRIVVVSGVAGIGKTTMVQKFMFDWVHDLHYQRFAFVFLFKFRELNLIEEEEATMPLTRLIVKLNKHLNAPQLREILKRPESVLFVFDGLDEYKHRLDFTQKRVCSNPEDVFPIPVIVTSLITQTLLKGCSVLITSRPTALEPLDTDRVDRYAEILGFFPEQRKRYFMKFFDSPLGTKAFEYVEQNDIIYTMCYNPSYCWIICSALRSHFTAEEWKQRHTPKTITELFVIFITNILTNHKREADDTRGNLVKIGKMAYHGVKSRTLVFYDKFEMSTFGLTSLLSSPFLSGFMREILQRESCLEHTTYTFFHLTVQEFLAACYFFLDPSADVSEMLGNLDCTDGLFEILTRFLAGLCRFPMTKPLLTILGQFVTQTGHKVLWWLKERTERAVKDLQGQQGQQDQQNKEDTRKELLHIFQWLYETQNAILIRDSIRELTKLAFTNTTLSPLDCAVLGYVLSQGGAVKEIDLSRTRLTKECLNRLSPALHHCHTLRLFQCDLTAGCCKDLASVLRTNNSSLTELDLSCNDHLRDSGVRLLCAALRDPNCKLQTLRLGVCGLTAGCCEDLASALRTNHSNLTELNLNYNTQLEDSGVRWLCAALGDPNCKLQGLR</sequence>
<protein>
    <submittedName>
        <fullName evidence="11">NACHT protein</fullName>
    </submittedName>
</protein>
<keyword evidence="3" id="KW-0963">Cytoplasm</keyword>
<evidence type="ECO:0000256" key="1">
    <source>
        <dbReference type="ARBA" id="ARBA00004110"/>
    </source>
</evidence>
<accession>A0ABR0YDP3</accession>
<keyword evidence="4" id="KW-0677">Repeat</keyword>
<feature type="domain" description="NACHT" evidence="10">
    <location>
        <begin position="56"/>
        <end position="194"/>
    </location>
</feature>
<dbReference type="PANTHER" id="PTHR45690">
    <property type="entry name" value="NACHT, LRR AND PYD DOMAINS-CONTAINING PROTEIN 12"/>
    <property type="match status" value="1"/>
</dbReference>
<keyword evidence="5" id="KW-0547">Nucleotide-binding</keyword>
<keyword evidence="12" id="KW-1185">Reference proteome</keyword>
<evidence type="ECO:0000313" key="11">
    <source>
        <dbReference type="EMBL" id="KAK6470732.1"/>
    </source>
</evidence>
<evidence type="ECO:0000256" key="2">
    <source>
        <dbReference type="ARBA" id="ARBA00008665"/>
    </source>
</evidence>
<dbReference type="InterPro" id="IPR027417">
    <property type="entry name" value="P-loop_NTPase"/>
</dbReference>
<name>A0ABR0YDP3_HUSHU</name>
<evidence type="ECO:0000256" key="3">
    <source>
        <dbReference type="ARBA" id="ARBA00022490"/>
    </source>
</evidence>
<comment type="similarity">
    <text evidence="2">Belongs to the NLRP family.</text>
</comment>
<keyword evidence="9" id="KW-1271">Inflammasome</keyword>
<dbReference type="InterPro" id="IPR001611">
    <property type="entry name" value="Leu-rich_rpt"/>
</dbReference>
<organism evidence="11 12">
    <name type="scientific">Huso huso</name>
    <name type="common">Beluga</name>
    <name type="synonym">Acipenser huso</name>
    <dbReference type="NCBI Taxonomy" id="61971"/>
    <lineage>
        <taxon>Eukaryota</taxon>
        <taxon>Metazoa</taxon>
        <taxon>Chordata</taxon>
        <taxon>Craniata</taxon>
        <taxon>Vertebrata</taxon>
        <taxon>Euteleostomi</taxon>
        <taxon>Actinopterygii</taxon>
        <taxon>Chondrostei</taxon>
        <taxon>Acipenseriformes</taxon>
        <taxon>Acipenseridae</taxon>
        <taxon>Huso</taxon>
    </lineage>
</organism>
<dbReference type="Pfam" id="PF17776">
    <property type="entry name" value="NLRC4_HD2"/>
    <property type="match status" value="1"/>
</dbReference>
<dbReference type="InterPro" id="IPR050637">
    <property type="entry name" value="NLRP_innate_immun_reg"/>
</dbReference>
<evidence type="ECO:0000256" key="9">
    <source>
        <dbReference type="ARBA" id="ARBA00023233"/>
    </source>
</evidence>
<comment type="subcellular location">
    <subcellularLocation>
        <location evidence="1">Inflammasome</location>
    </subcellularLocation>
</comment>
<evidence type="ECO:0000256" key="4">
    <source>
        <dbReference type="ARBA" id="ARBA00022737"/>
    </source>
</evidence>
<comment type="caution">
    <text evidence="11">The sequence shown here is derived from an EMBL/GenBank/DDBJ whole genome shotgun (WGS) entry which is preliminary data.</text>
</comment>
<dbReference type="SMART" id="SM00368">
    <property type="entry name" value="LRR_RI"/>
    <property type="match status" value="4"/>
</dbReference>
<dbReference type="InterPro" id="IPR032675">
    <property type="entry name" value="LRR_dom_sf"/>
</dbReference>
<evidence type="ECO:0000313" key="12">
    <source>
        <dbReference type="Proteomes" id="UP001369086"/>
    </source>
</evidence>
<evidence type="ECO:0000256" key="6">
    <source>
        <dbReference type="ARBA" id="ARBA00022840"/>
    </source>
</evidence>
<dbReference type="Proteomes" id="UP001369086">
    <property type="component" value="Unassembled WGS sequence"/>
</dbReference>